<dbReference type="AlphaFoldDB" id="A0AAN9S7F6"/>
<comment type="caution">
    <text evidence="1">The sequence shown here is derived from an EMBL/GenBank/DDBJ whole genome shotgun (WGS) entry which is preliminary data.</text>
</comment>
<protein>
    <submittedName>
        <fullName evidence="1">Uncharacterized protein</fullName>
    </submittedName>
</protein>
<name>A0AAN9S7F6_PSOTE</name>
<reference evidence="1 2" key="1">
    <citation type="submission" date="2024-01" db="EMBL/GenBank/DDBJ databases">
        <title>The genomes of 5 underutilized Papilionoideae crops provide insights into root nodulation and disease resistanc.</title>
        <authorList>
            <person name="Jiang F."/>
        </authorList>
    </citation>
    <scope>NUCLEOTIDE SEQUENCE [LARGE SCALE GENOMIC DNA]</scope>
    <source>
        <strain evidence="1">DUOXIRENSHENG_FW03</strain>
        <tissue evidence="1">Leaves</tissue>
    </source>
</reference>
<dbReference type="EMBL" id="JAYMYS010000006">
    <property type="protein sequence ID" value="KAK7390307.1"/>
    <property type="molecule type" value="Genomic_DNA"/>
</dbReference>
<dbReference type="Proteomes" id="UP001386955">
    <property type="component" value="Unassembled WGS sequence"/>
</dbReference>
<keyword evidence="2" id="KW-1185">Reference proteome</keyword>
<evidence type="ECO:0000313" key="2">
    <source>
        <dbReference type="Proteomes" id="UP001386955"/>
    </source>
</evidence>
<gene>
    <name evidence="1" type="ORF">VNO78_25609</name>
</gene>
<evidence type="ECO:0000313" key="1">
    <source>
        <dbReference type="EMBL" id="KAK7390307.1"/>
    </source>
</evidence>
<sequence>MWCVIWVIINFDPEWKFNAAPALVFQHVRVGNVHSFHLLMTFPCLLHTSNLHNLSIKSSQALTSGDMALFGLVISIR</sequence>
<accession>A0AAN9S7F6</accession>
<proteinExistence type="predicted"/>
<organism evidence="1 2">
    <name type="scientific">Psophocarpus tetragonolobus</name>
    <name type="common">Winged bean</name>
    <name type="synonym">Dolichos tetragonolobus</name>
    <dbReference type="NCBI Taxonomy" id="3891"/>
    <lineage>
        <taxon>Eukaryota</taxon>
        <taxon>Viridiplantae</taxon>
        <taxon>Streptophyta</taxon>
        <taxon>Embryophyta</taxon>
        <taxon>Tracheophyta</taxon>
        <taxon>Spermatophyta</taxon>
        <taxon>Magnoliopsida</taxon>
        <taxon>eudicotyledons</taxon>
        <taxon>Gunneridae</taxon>
        <taxon>Pentapetalae</taxon>
        <taxon>rosids</taxon>
        <taxon>fabids</taxon>
        <taxon>Fabales</taxon>
        <taxon>Fabaceae</taxon>
        <taxon>Papilionoideae</taxon>
        <taxon>50 kb inversion clade</taxon>
        <taxon>NPAAA clade</taxon>
        <taxon>indigoferoid/millettioid clade</taxon>
        <taxon>Phaseoleae</taxon>
        <taxon>Psophocarpus</taxon>
    </lineage>
</organism>